<gene>
    <name evidence="4" type="ORF">RHTO0S_06e00804g</name>
</gene>
<evidence type="ECO:0000256" key="1">
    <source>
        <dbReference type="PROSITE-ProRule" id="PRU00176"/>
    </source>
</evidence>
<name>A0A061AUL6_RHOTO</name>
<dbReference type="InterPro" id="IPR000504">
    <property type="entry name" value="RRM_dom"/>
</dbReference>
<evidence type="ECO:0000259" key="3">
    <source>
        <dbReference type="PROSITE" id="PS50102"/>
    </source>
</evidence>
<dbReference type="GO" id="GO:0003723">
    <property type="term" value="F:RNA binding"/>
    <property type="evidence" value="ECO:0007669"/>
    <property type="project" value="UniProtKB-UniRule"/>
</dbReference>
<sequence length="648" mass="69090">MSDPSKLSQQELVDYLVQAVEEEDVLFCVLWLQEMARRGMVCSREGELKADGINLEHSWKKRSVLVTAVSGPATPFRHFILTLLLVHVRDVMSCAAMTAAIALRAMWAISVLTSWQSPAVQGTSIVRTPRELLAMSATEAADWIDANLPAHPSPESFTGCGPLPDPPQQNEAQSSSLTQAYSAPAAAALPTVPPASTVPPTASLADRRVRLCEIRSSINIGRLCNLLPPIEGLRETTPAGRNAAVLTFDSPELARKALLPLQGSEYFRAAVLESVFQAASKPDPCPPPAPSSPATTVSPVPPLSLNLFDHLPAVNVASEASSSSAKPAPSTRLPPIGWSPAIAKQGDGMRVHIGDLPVDVTREEVEALLAFAGVAYWALDLKRRCNRTSAYIRLSTREEFARISSVLHNSHFRGRRVRVEREAPSHISAEHPLVVIRNLPSHMGLHVVHNLGRLTRLGAYGEAMQPLEDGSAIGRFRVSSPVTAQEAADMLNGMLIDGLTISADWTNGDGSAPSRAPQSTADAVGGQLASFTATAAIPIDDQPGTATNPPMPAPDYAAIGRAPVHMPPSPLATPAPETPLLPEPFALPASSYSTPATFVANVTPPVSPEIVTKDLPRTTSDLWGQELQGRRKASSDGGGEERAAKRRK</sequence>
<evidence type="ECO:0000256" key="2">
    <source>
        <dbReference type="SAM" id="MobiDB-lite"/>
    </source>
</evidence>
<feature type="region of interest" description="Disordered" evidence="2">
    <location>
        <begin position="598"/>
        <end position="648"/>
    </location>
</feature>
<keyword evidence="1" id="KW-0694">RNA-binding</keyword>
<dbReference type="EMBL" id="LK052941">
    <property type="protein sequence ID" value="CDR41332.1"/>
    <property type="molecule type" value="Genomic_DNA"/>
</dbReference>
<accession>A0A061AUL6</accession>
<dbReference type="PROSITE" id="PS50102">
    <property type="entry name" value="RRM"/>
    <property type="match status" value="1"/>
</dbReference>
<feature type="compositionally biased region" description="Pro residues" evidence="2">
    <location>
        <begin position="565"/>
        <end position="579"/>
    </location>
</feature>
<feature type="region of interest" description="Disordered" evidence="2">
    <location>
        <begin position="154"/>
        <end position="177"/>
    </location>
</feature>
<feature type="compositionally biased region" description="Basic and acidic residues" evidence="2">
    <location>
        <begin position="639"/>
        <end position="648"/>
    </location>
</feature>
<proteinExistence type="predicted"/>
<feature type="compositionally biased region" description="Polar residues" evidence="2">
    <location>
        <begin position="168"/>
        <end position="177"/>
    </location>
</feature>
<dbReference type="OrthoDB" id="2529701at2759"/>
<feature type="region of interest" description="Disordered" evidence="2">
    <location>
        <begin position="538"/>
        <end position="579"/>
    </location>
</feature>
<dbReference type="AlphaFoldDB" id="A0A061AUL6"/>
<reference evidence="4" key="1">
    <citation type="journal article" date="2014" name="Genome Announc.">
        <title>Draft genome sequence of Rhodosporidium toruloides CECT1137, an oleaginous yeast of biotechnological interest.</title>
        <authorList>
            <person name="Morin N."/>
            <person name="Calcas X."/>
            <person name="Devillers H."/>
            <person name="Durrens P."/>
            <person name="Sherman D.J."/>
            <person name="Nicaud J.-M."/>
            <person name="Neuveglise C."/>
        </authorList>
    </citation>
    <scope>NUCLEOTIDE SEQUENCE</scope>
    <source>
        <strain evidence="4">CECT1137</strain>
    </source>
</reference>
<organism evidence="4">
    <name type="scientific">Rhodotorula toruloides</name>
    <name type="common">Yeast</name>
    <name type="synonym">Rhodosporidium toruloides</name>
    <dbReference type="NCBI Taxonomy" id="5286"/>
    <lineage>
        <taxon>Eukaryota</taxon>
        <taxon>Fungi</taxon>
        <taxon>Dikarya</taxon>
        <taxon>Basidiomycota</taxon>
        <taxon>Pucciniomycotina</taxon>
        <taxon>Microbotryomycetes</taxon>
        <taxon>Sporidiobolales</taxon>
        <taxon>Sporidiobolaceae</taxon>
        <taxon>Rhodotorula</taxon>
    </lineage>
</organism>
<dbReference type="InterPro" id="IPR035979">
    <property type="entry name" value="RBD_domain_sf"/>
</dbReference>
<dbReference type="SUPFAM" id="SSF54928">
    <property type="entry name" value="RNA-binding domain, RBD"/>
    <property type="match status" value="1"/>
</dbReference>
<dbReference type="Gene3D" id="3.30.70.330">
    <property type="match status" value="1"/>
</dbReference>
<feature type="domain" description="RRM" evidence="3">
    <location>
        <begin position="349"/>
        <end position="424"/>
    </location>
</feature>
<evidence type="ECO:0000313" key="4">
    <source>
        <dbReference type="EMBL" id="CDR41332.1"/>
    </source>
</evidence>
<protein>
    <submittedName>
        <fullName evidence="4">RHTO0S06e00804g1_1</fullName>
    </submittedName>
</protein>
<dbReference type="InterPro" id="IPR012677">
    <property type="entry name" value="Nucleotide-bd_a/b_plait_sf"/>
</dbReference>